<evidence type="ECO:0000256" key="3">
    <source>
        <dbReference type="ARBA" id="ARBA00022970"/>
    </source>
</evidence>
<gene>
    <name evidence="5" type="ORF">SAMN05216548_10996</name>
</gene>
<dbReference type="PANTHER" id="PTHR30483:SF6">
    <property type="entry name" value="PERIPLASMIC BINDING PROTEIN OF ABC TRANSPORTER FOR NATURAL AMINO ACIDS"/>
    <property type="match status" value="1"/>
</dbReference>
<dbReference type="Proteomes" id="UP000199647">
    <property type="component" value="Unassembled WGS sequence"/>
</dbReference>
<dbReference type="Pfam" id="PF13458">
    <property type="entry name" value="Peripla_BP_6"/>
    <property type="match status" value="1"/>
</dbReference>
<evidence type="ECO:0000313" key="5">
    <source>
        <dbReference type="EMBL" id="SEQ94680.1"/>
    </source>
</evidence>
<dbReference type="PROSITE" id="PS51318">
    <property type="entry name" value="TAT"/>
    <property type="match status" value="1"/>
</dbReference>
<proteinExistence type="inferred from homology"/>
<sequence>MVWTMGVGRRTVLKGMLATGVAGGVSRNVAFAASRTIKIGLVMPQTGPLAAFCEHMPFVLDQVKKASGGKIKVGGTEYPFEIVVKDSQSNPNRAAEVAQELILNDQVNLVSTFATPETCNPVADQCELNGMPCVSNDAPLEPYFLGRNGDPKKGFDWTYHYFFSGDELVSSLIPMWNRLTTNKLVGGLWPNDGDGIAQSRGFPVILDKAGYKVVDPGRFDIPAGNYNAQIGAFKSAGCEIVTGSMPPPEMTTFWNGCAQQGYRPKAVYMGKALEFPSAIAPLGARAEGLTTEVWWTASAPYKSSLTGQSSQELADAYEKGSGRQWSQPLGFRHSLFEVIFDTFARTQDLDDPASIRDALKATKLNTIIGMVDFTKGPFPNCGLTPLVAGQWRLGKKYPFDLVVVDNSLFPDIPVGGEPQPIPYA</sequence>
<dbReference type="Gene3D" id="3.40.50.2300">
    <property type="match status" value="2"/>
</dbReference>
<feature type="domain" description="Leucine-binding protein" evidence="4">
    <location>
        <begin position="36"/>
        <end position="374"/>
    </location>
</feature>
<protein>
    <submittedName>
        <fullName evidence="5">Amino acid/amide ABC transporter substrate-binding protein, HAAT family</fullName>
    </submittedName>
</protein>
<dbReference type="SUPFAM" id="SSF53822">
    <property type="entry name" value="Periplasmic binding protein-like I"/>
    <property type="match status" value="1"/>
</dbReference>
<dbReference type="PANTHER" id="PTHR30483">
    <property type="entry name" value="LEUCINE-SPECIFIC-BINDING PROTEIN"/>
    <property type="match status" value="1"/>
</dbReference>
<dbReference type="InterPro" id="IPR028082">
    <property type="entry name" value="Peripla_BP_I"/>
</dbReference>
<evidence type="ECO:0000259" key="4">
    <source>
        <dbReference type="Pfam" id="PF13458"/>
    </source>
</evidence>
<keyword evidence="2" id="KW-0732">Signal</keyword>
<evidence type="ECO:0000256" key="1">
    <source>
        <dbReference type="ARBA" id="ARBA00010062"/>
    </source>
</evidence>
<keyword evidence="3" id="KW-0029">Amino-acid transport</keyword>
<dbReference type="OrthoDB" id="6753945at2"/>
<dbReference type="GO" id="GO:0006865">
    <property type="term" value="P:amino acid transport"/>
    <property type="evidence" value="ECO:0007669"/>
    <property type="project" value="UniProtKB-KW"/>
</dbReference>
<dbReference type="EMBL" id="FOFG01000009">
    <property type="protein sequence ID" value="SEQ94680.1"/>
    <property type="molecule type" value="Genomic_DNA"/>
</dbReference>
<organism evidence="5 6">
    <name type="scientific">Faunimonas pinastri</name>
    <dbReference type="NCBI Taxonomy" id="1855383"/>
    <lineage>
        <taxon>Bacteria</taxon>
        <taxon>Pseudomonadati</taxon>
        <taxon>Pseudomonadota</taxon>
        <taxon>Alphaproteobacteria</taxon>
        <taxon>Hyphomicrobiales</taxon>
        <taxon>Afifellaceae</taxon>
        <taxon>Faunimonas</taxon>
    </lineage>
</organism>
<evidence type="ECO:0000313" key="6">
    <source>
        <dbReference type="Proteomes" id="UP000199647"/>
    </source>
</evidence>
<keyword evidence="6" id="KW-1185">Reference proteome</keyword>
<dbReference type="RefSeq" id="WP_092497176.1">
    <property type="nucleotide sequence ID" value="NZ_FOFG01000009.1"/>
</dbReference>
<dbReference type="AlphaFoldDB" id="A0A1H9K6E1"/>
<name>A0A1H9K6E1_9HYPH</name>
<keyword evidence="3" id="KW-0813">Transport</keyword>
<dbReference type="CDD" id="cd06337">
    <property type="entry name" value="PBP1_ABC_ligand_binding-like"/>
    <property type="match status" value="1"/>
</dbReference>
<dbReference type="InterPro" id="IPR028081">
    <property type="entry name" value="Leu-bd"/>
</dbReference>
<dbReference type="InterPro" id="IPR051010">
    <property type="entry name" value="BCAA_transport"/>
</dbReference>
<accession>A0A1H9K6E1</accession>
<comment type="similarity">
    <text evidence="1">Belongs to the leucine-binding protein family.</text>
</comment>
<dbReference type="STRING" id="1855383.SAMN05216548_10996"/>
<dbReference type="InterPro" id="IPR006311">
    <property type="entry name" value="TAT_signal"/>
</dbReference>
<reference evidence="5 6" key="1">
    <citation type="submission" date="2016-10" db="EMBL/GenBank/DDBJ databases">
        <authorList>
            <person name="de Groot N.N."/>
        </authorList>
    </citation>
    <scope>NUCLEOTIDE SEQUENCE [LARGE SCALE GENOMIC DNA]</scope>
    <source>
        <strain evidence="5 6">A52C2</strain>
    </source>
</reference>
<evidence type="ECO:0000256" key="2">
    <source>
        <dbReference type="ARBA" id="ARBA00022729"/>
    </source>
</evidence>